<name>A0A9X1L9C2_9PROT</name>
<evidence type="ECO:0008006" key="3">
    <source>
        <dbReference type="Google" id="ProtNLM"/>
    </source>
</evidence>
<reference evidence="1" key="1">
    <citation type="submission" date="2021-10" db="EMBL/GenBank/DDBJ databases">
        <title>Roseicella aerolatum sp. nov., isolated from aerosols of e-waste dismantling site.</title>
        <authorList>
            <person name="Qin T."/>
        </authorList>
    </citation>
    <scope>NUCLEOTIDE SEQUENCE</scope>
    <source>
        <strain evidence="1">GB24</strain>
    </source>
</reference>
<dbReference type="Gene3D" id="2.60.40.420">
    <property type="entry name" value="Cupredoxins - blue copper proteins"/>
    <property type="match status" value="1"/>
</dbReference>
<dbReference type="AlphaFoldDB" id="A0A9X1L9C2"/>
<evidence type="ECO:0000313" key="1">
    <source>
        <dbReference type="EMBL" id="MCB4820943.1"/>
    </source>
</evidence>
<dbReference type="SUPFAM" id="SSF49503">
    <property type="entry name" value="Cupredoxins"/>
    <property type="match status" value="1"/>
</dbReference>
<gene>
    <name evidence="1" type="ORF">LHA35_04255</name>
</gene>
<dbReference type="Proteomes" id="UP001139311">
    <property type="component" value="Unassembled WGS sequence"/>
</dbReference>
<dbReference type="RefSeq" id="WP_226604933.1">
    <property type="nucleotide sequence ID" value="NZ_JAJAQI010000004.1"/>
</dbReference>
<keyword evidence="2" id="KW-1185">Reference proteome</keyword>
<sequence length="161" mass="17589">MQDPGRRGIAGLIAAMAVAGTAWAAGDLSRQAPIEVVVDLGTAETPLAFSPATLRFETGKLYKLVLRNRSTEPHYFTSDNFAASVWTRKVQLTQRSADGREAVLAEIKGGIREIEVYPGHSAEWWLVPVQAGRFTDLRCGIRMADGKTHAEHGMRGEIVIE</sequence>
<dbReference type="EMBL" id="JAJAQI010000004">
    <property type="protein sequence ID" value="MCB4820943.1"/>
    <property type="molecule type" value="Genomic_DNA"/>
</dbReference>
<proteinExistence type="predicted"/>
<accession>A0A9X1L9C2</accession>
<comment type="caution">
    <text evidence="1">The sequence shown here is derived from an EMBL/GenBank/DDBJ whole genome shotgun (WGS) entry which is preliminary data.</text>
</comment>
<organism evidence="1 2">
    <name type="scientific">Roseicella aerolata</name>
    <dbReference type="NCBI Taxonomy" id="2883479"/>
    <lineage>
        <taxon>Bacteria</taxon>
        <taxon>Pseudomonadati</taxon>
        <taxon>Pseudomonadota</taxon>
        <taxon>Alphaproteobacteria</taxon>
        <taxon>Acetobacterales</taxon>
        <taxon>Roseomonadaceae</taxon>
        <taxon>Roseicella</taxon>
    </lineage>
</organism>
<dbReference type="InterPro" id="IPR008972">
    <property type="entry name" value="Cupredoxin"/>
</dbReference>
<protein>
    <recommendedName>
        <fullName evidence="3">Biphenyl 2,3-dioxygenase</fullName>
    </recommendedName>
</protein>
<evidence type="ECO:0000313" key="2">
    <source>
        <dbReference type="Proteomes" id="UP001139311"/>
    </source>
</evidence>